<evidence type="ECO:0000313" key="3">
    <source>
        <dbReference type="Proteomes" id="UP000231407"/>
    </source>
</evidence>
<protein>
    <submittedName>
        <fullName evidence="2">Uncharacterized protein</fullName>
    </submittedName>
</protein>
<dbReference type="InterPro" id="IPR027981">
    <property type="entry name" value="DUF4446"/>
</dbReference>
<name>A0A2M7AS32_9BACT</name>
<reference evidence="3" key="1">
    <citation type="submission" date="2017-09" db="EMBL/GenBank/DDBJ databases">
        <title>Depth-based differentiation of microbial function through sediment-hosted aquifers and enrichment of novel symbionts in the deep terrestrial subsurface.</title>
        <authorList>
            <person name="Probst A.J."/>
            <person name="Ladd B."/>
            <person name="Jarett J.K."/>
            <person name="Geller-Mcgrath D.E."/>
            <person name="Sieber C.M.K."/>
            <person name="Emerson J.B."/>
            <person name="Anantharaman K."/>
            <person name="Thomas B.C."/>
            <person name="Malmstrom R."/>
            <person name="Stieglmeier M."/>
            <person name="Klingl A."/>
            <person name="Woyke T."/>
            <person name="Ryan C.M."/>
            <person name="Banfield J.F."/>
        </authorList>
    </citation>
    <scope>NUCLEOTIDE SEQUENCE [LARGE SCALE GENOMIC DNA]</scope>
</reference>
<organism evidence="2 3">
    <name type="scientific">Candidatus Shapirobacteria bacterium CG06_land_8_20_14_3_00_40_12</name>
    <dbReference type="NCBI Taxonomy" id="1974881"/>
    <lineage>
        <taxon>Bacteria</taxon>
        <taxon>Candidatus Shapironibacteriota</taxon>
    </lineage>
</organism>
<sequence length="117" mass="13187">MPTILILLTVFNFLALLYLAYLIIIKYRHPSPSPGTKLPLGVIEKVSLLRFNPFKDLGSDQSFILCLLDHSHSGVIITSLHHRNFTRIYAKPIKSGEGDKITLSKEEKSAILNTINR</sequence>
<evidence type="ECO:0000256" key="1">
    <source>
        <dbReference type="SAM" id="Phobius"/>
    </source>
</evidence>
<comment type="caution">
    <text evidence="2">The sequence shown here is derived from an EMBL/GenBank/DDBJ whole genome shotgun (WGS) entry which is preliminary data.</text>
</comment>
<proteinExistence type="predicted"/>
<dbReference type="EMBL" id="PEWA01000027">
    <property type="protein sequence ID" value="PIU73435.1"/>
    <property type="molecule type" value="Genomic_DNA"/>
</dbReference>
<gene>
    <name evidence="2" type="ORF">COS78_02275</name>
</gene>
<dbReference type="Proteomes" id="UP000231407">
    <property type="component" value="Unassembled WGS sequence"/>
</dbReference>
<accession>A0A2M7AS32</accession>
<keyword evidence="1" id="KW-0472">Membrane</keyword>
<feature type="transmembrane region" description="Helical" evidence="1">
    <location>
        <begin position="6"/>
        <end position="24"/>
    </location>
</feature>
<keyword evidence="1" id="KW-0812">Transmembrane</keyword>
<dbReference type="AlphaFoldDB" id="A0A2M7AS32"/>
<evidence type="ECO:0000313" key="2">
    <source>
        <dbReference type="EMBL" id="PIU73435.1"/>
    </source>
</evidence>
<keyword evidence="1" id="KW-1133">Transmembrane helix</keyword>
<dbReference type="Pfam" id="PF14584">
    <property type="entry name" value="DUF4446"/>
    <property type="match status" value="1"/>
</dbReference>